<dbReference type="InterPro" id="IPR000297">
    <property type="entry name" value="PPIase_PpiC"/>
</dbReference>
<accession>A0A9D9H667</accession>
<protein>
    <submittedName>
        <fullName evidence="4">Peptidylprolyl isomerase</fullName>
    </submittedName>
</protein>
<reference evidence="4" key="1">
    <citation type="submission" date="2020-10" db="EMBL/GenBank/DDBJ databases">
        <authorList>
            <person name="Gilroy R."/>
        </authorList>
    </citation>
    <scope>NUCLEOTIDE SEQUENCE</scope>
    <source>
        <strain evidence="4">G3-4614</strain>
    </source>
</reference>
<feature type="domain" description="PpiC" evidence="3">
    <location>
        <begin position="228"/>
        <end position="331"/>
    </location>
</feature>
<evidence type="ECO:0000313" key="4">
    <source>
        <dbReference type="EMBL" id="MBO8437826.1"/>
    </source>
</evidence>
<evidence type="ECO:0000256" key="2">
    <source>
        <dbReference type="SAM" id="SignalP"/>
    </source>
</evidence>
<dbReference type="AlphaFoldDB" id="A0A9D9H667"/>
<dbReference type="SUPFAM" id="SSF54534">
    <property type="entry name" value="FKBP-like"/>
    <property type="match status" value="2"/>
</dbReference>
<keyword evidence="2" id="KW-0732">Signal</keyword>
<evidence type="ECO:0000313" key="5">
    <source>
        <dbReference type="Proteomes" id="UP000823636"/>
    </source>
</evidence>
<dbReference type="PANTHER" id="PTHR47245:SF2">
    <property type="entry name" value="PEPTIDYL-PROLYL CIS-TRANS ISOMERASE HP_0175-RELATED"/>
    <property type="match status" value="1"/>
</dbReference>
<evidence type="ECO:0000256" key="1">
    <source>
        <dbReference type="PROSITE-ProRule" id="PRU00278"/>
    </source>
</evidence>
<keyword evidence="1" id="KW-0697">Rotamase</keyword>
<name>A0A9D9H667_9BACT</name>
<keyword evidence="1 4" id="KW-0413">Isomerase</keyword>
<proteinExistence type="predicted"/>
<feature type="signal peptide" evidence="2">
    <location>
        <begin position="1"/>
        <end position="21"/>
    </location>
</feature>
<feature type="chain" id="PRO_5038549846" evidence="2">
    <location>
        <begin position="22"/>
        <end position="652"/>
    </location>
</feature>
<organism evidence="4 5">
    <name type="scientific">Candidatus Caccoplasma merdipullorum</name>
    <dbReference type="NCBI Taxonomy" id="2840718"/>
    <lineage>
        <taxon>Bacteria</taxon>
        <taxon>Pseudomonadati</taxon>
        <taxon>Bacteroidota</taxon>
        <taxon>Bacteroidia</taxon>
        <taxon>Bacteroidales</taxon>
        <taxon>Bacteroidaceae</taxon>
        <taxon>Bacteroidaceae incertae sedis</taxon>
        <taxon>Candidatus Caccoplasma</taxon>
    </lineage>
</organism>
<dbReference type="InterPro" id="IPR046357">
    <property type="entry name" value="PPIase_dom_sf"/>
</dbReference>
<dbReference type="PANTHER" id="PTHR47245">
    <property type="entry name" value="PEPTIDYLPROLYL ISOMERASE"/>
    <property type="match status" value="1"/>
</dbReference>
<dbReference type="Pfam" id="PF00639">
    <property type="entry name" value="Rotamase"/>
    <property type="match status" value="2"/>
</dbReference>
<dbReference type="PROSITE" id="PS50198">
    <property type="entry name" value="PPIC_PPIASE_2"/>
    <property type="match status" value="2"/>
</dbReference>
<dbReference type="EMBL" id="JADIMW010000027">
    <property type="protein sequence ID" value="MBO8437826.1"/>
    <property type="molecule type" value="Genomic_DNA"/>
</dbReference>
<sequence length="652" mass="74745">MNGKILLLSFAVSMIFKSGFADVTDNPVIMTIDGQDFKKSEFEYIYNKNIQQQIEKKSLDEYVEMFRDYKLKVIEAEACGIDTTEAFIKEFNEYRNQLAAPYLKDAAVEDSLVNEAYDRLKTDVEVAHILLVIDNKMPDKSEDAVYEKAKRIVDEIRSGKSFEELAAKYSEDQSTAKNNGYIGFIRGFMTVFPFEDAAYNTATGEVSDPVLSQFGYHIVKVISRRPNPGEIRTAHIILKVPSNATEAVKQSKRDTIYSIYERLKNGAEFAAMAEKYSEDQESRQRGGIMPWLSAGRIIKEYEDAAFALKEPGDISEPFLSPYGWHIVKLLDKRGVKPLDELRKNILRRISRDERADIAQKTLIERLKDEYGFSADGSKMEKIEMLAASFRPDDPRFIEQIAGSNDVIFSIAGKSYTASDFANYLSKHRKSAATDNVEMLMERMEAFIDYAILSYEDSRLEEKYPEFRNLINEYHDGILLFDISNRMVWSEASKDVKGLEKYFKKHKRDYAWESPKFKGYAVECINDSIAGLVSKRMKALANDDSLVYKIYNEFNSKNLKQVSIKKGLFAYGENDIIDYCIFESDKKPVNESLPVVFAKGKLLKKGPECYTDVRGRVISDYQGVLEKEWVKELNKKHDVVIYDDVVATIKEQE</sequence>
<reference evidence="4" key="2">
    <citation type="journal article" date="2021" name="PeerJ">
        <title>Extensive microbial diversity within the chicken gut microbiome revealed by metagenomics and culture.</title>
        <authorList>
            <person name="Gilroy R."/>
            <person name="Ravi A."/>
            <person name="Getino M."/>
            <person name="Pursley I."/>
            <person name="Horton D.L."/>
            <person name="Alikhan N.F."/>
            <person name="Baker D."/>
            <person name="Gharbi K."/>
            <person name="Hall N."/>
            <person name="Watson M."/>
            <person name="Adriaenssens E.M."/>
            <person name="Foster-Nyarko E."/>
            <person name="Jarju S."/>
            <person name="Secka A."/>
            <person name="Antonio M."/>
            <person name="Oren A."/>
            <person name="Chaudhuri R.R."/>
            <person name="La Ragione R."/>
            <person name="Hildebrand F."/>
            <person name="Pallen M.J."/>
        </authorList>
    </citation>
    <scope>NUCLEOTIDE SEQUENCE</scope>
    <source>
        <strain evidence="4">G3-4614</strain>
    </source>
</reference>
<dbReference type="Gene3D" id="3.10.50.40">
    <property type="match status" value="2"/>
</dbReference>
<gene>
    <name evidence="4" type="ORF">IAC54_02865</name>
</gene>
<evidence type="ECO:0000259" key="3">
    <source>
        <dbReference type="PROSITE" id="PS50198"/>
    </source>
</evidence>
<dbReference type="GO" id="GO:0003755">
    <property type="term" value="F:peptidyl-prolyl cis-trans isomerase activity"/>
    <property type="evidence" value="ECO:0007669"/>
    <property type="project" value="UniProtKB-KW"/>
</dbReference>
<comment type="caution">
    <text evidence="4">The sequence shown here is derived from an EMBL/GenBank/DDBJ whole genome shotgun (WGS) entry which is preliminary data.</text>
</comment>
<dbReference type="InterPro" id="IPR050245">
    <property type="entry name" value="PrsA_foldase"/>
</dbReference>
<feature type="domain" description="PpiC" evidence="3">
    <location>
        <begin position="121"/>
        <end position="223"/>
    </location>
</feature>
<dbReference type="Proteomes" id="UP000823636">
    <property type="component" value="Unassembled WGS sequence"/>
</dbReference>